<feature type="transmembrane region" description="Helical" evidence="1">
    <location>
        <begin position="85"/>
        <end position="105"/>
    </location>
</feature>
<dbReference type="EMBL" id="BAAAQQ010000011">
    <property type="protein sequence ID" value="GAA2124257.1"/>
    <property type="molecule type" value="Genomic_DNA"/>
</dbReference>
<dbReference type="Proteomes" id="UP001500575">
    <property type="component" value="Unassembled WGS sequence"/>
</dbReference>
<keyword evidence="1" id="KW-0812">Transmembrane</keyword>
<feature type="transmembrane region" description="Helical" evidence="1">
    <location>
        <begin position="126"/>
        <end position="147"/>
    </location>
</feature>
<dbReference type="InterPro" id="IPR019251">
    <property type="entry name" value="DUF2231_TM"/>
</dbReference>
<feature type="transmembrane region" description="Helical" evidence="1">
    <location>
        <begin position="12"/>
        <end position="32"/>
    </location>
</feature>
<accession>A0ABP5K1H1</accession>
<keyword evidence="1" id="KW-1133">Transmembrane helix</keyword>
<keyword evidence="4" id="KW-1185">Reference proteome</keyword>
<protein>
    <recommendedName>
        <fullName evidence="2">DUF2231 domain-containing protein</fullName>
    </recommendedName>
</protein>
<evidence type="ECO:0000313" key="3">
    <source>
        <dbReference type="EMBL" id="GAA2124257.1"/>
    </source>
</evidence>
<keyword evidence="1" id="KW-0472">Membrane</keyword>
<proteinExistence type="predicted"/>
<feature type="domain" description="DUF2231" evidence="2">
    <location>
        <begin position="5"/>
        <end position="156"/>
    </location>
</feature>
<reference evidence="4" key="1">
    <citation type="journal article" date="2019" name="Int. J. Syst. Evol. Microbiol.">
        <title>The Global Catalogue of Microorganisms (GCM) 10K type strain sequencing project: providing services to taxonomists for standard genome sequencing and annotation.</title>
        <authorList>
            <consortium name="The Broad Institute Genomics Platform"/>
            <consortium name="The Broad Institute Genome Sequencing Center for Infectious Disease"/>
            <person name="Wu L."/>
            <person name="Ma J."/>
        </authorList>
    </citation>
    <scope>NUCLEOTIDE SEQUENCE [LARGE SCALE GENOMIC DNA]</scope>
    <source>
        <strain evidence="4">JCM 16021</strain>
    </source>
</reference>
<evidence type="ECO:0000259" key="2">
    <source>
        <dbReference type="Pfam" id="PF09990"/>
    </source>
</evidence>
<evidence type="ECO:0000256" key="1">
    <source>
        <dbReference type="SAM" id="Phobius"/>
    </source>
</evidence>
<sequence length="157" mass="16427">MEFNGLPLHPLVVHAVVVFAPLAAISAIAYAVMPRWRWALRWPMVATTLVATLAAVVAVLAGDALLESRPELEALVKTHEERGELLRTFLLGFAVVVGLGAWRLGGPSGLKSGKGERPSSGGLVEILLMGLLVVGAVAVAVAVFLAGDSGSRAVWEL</sequence>
<dbReference type="Pfam" id="PF09990">
    <property type="entry name" value="DUF2231"/>
    <property type="match status" value="1"/>
</dbReference>
<dbReference type="RefSeq" id="WP_344303636.1">
    <property type="nucleotide sequence ID" value="NZ_BAAAQQ010000011.1"/>
</dbReference>
<organism evidence="3 4">
    <name type="scientific">Nocardioides bigeumensis</name>
    <dbReference type="NCBI Taxonomy" id="433657"/>
    <lineage>
        <taxon>Bacteria</taxon>
        <taxon>Bacillati</taxon>
        <taxon>Actinomycetota</taxon>
        <taxon>Actinomycetes</taxon>
        <taxon>Propionibacteriales</taxon>
        <taxon>Nocardioidaceae</taxon>
        <taxon>Nocardioides</taxon>
    </lineage>
</organism>
<evidence type="ECO:0000313" key="4">
    <source>
        <dbReference type="Proteomes" id="UP001500575"/>
    </source>
</evidence>
<gene>
    <name evidence="3" type="ORF">GCM10009843_20780</name>
</gene>
<comment type="caution">
    <text evidence="3">The sequence shown here is derived from an EMBL/GenBank/DDBJ whole genome shotgun (WGS) entry which is preliminary data.</text>
</comment>
<name>A0ABP5K1H1_9ACTN</name>
<feature type="transmembrane region" description="Helical" evidence="1">
    <location>
        <begin position="44"/>
        <end position="65"/>
    </location>
</feature>